<gene>
    <name evidence="1" type="ORF">HAX54_021627</name>
</gene>
<dbReference type="Proteomes" id="UP000823775">
    <property type="component" value="Unassembled WGS sequence"/>
</dbReference>
<dbReference type="EMBL" id="JACEIK010002599">
    <property type="protein sequence ID" value="MCD9638016.1"/>
    <property type="molecule type" value="Genomic_DNA"/>
</dbReference>
<proteinExistence type="predicted"/>
<evidence type="ECO:0000313" key="1">
    <source>
        <dbReference type="EMBL" id="MCD9638016.1"/>
    </source>
</evidence>
<accession>A0ABS8UV03</accession>
<sequence length="315" mass="35813">MATKWKINLAVPSLTSICSSLSKISHSSQLDLVRVLFSNHYIYGWIARYFKTHYALTNGSYNPLWWHFQGRVLHNTLTKKEARKRIHQGDNISWASTMLSNSKPYNYVDDNDAPELELNYFMSICFGYLFLRNKTQSLSSHIVHTGSVVNLGFIKYFQSNCVGVLPRGGSQESGESIFGPNPIKSSSTGKIEKEATSIPCDGVRVRLSSDLKKHPKTVVSVFNKKKVVLNYRKMIISILWTMIRSKLSGRDVDCASSIKEEVQVILEDMDDKDVDVSPLIKLIKSFFELAAIYNQAQLTLHDKDRSCKKRVIYNS</sequence>
<reference evidence="1 2" key="1">
    <citation type="journal article" date="2021" name="BMC Genomics">
        <title>Datura genome reveals duplications of psychoactive alkaloid biosynthetic genes and high mutation rate following tissue culture.</title>
        <authorList>
            <person name="Rajewski A."/>
            <person name="Carter-House D."/>
            <person name="Stajich J."/>
            <person name="Litt A."/>
        </authorList>
    </citation>
    <scope>NUCLEOTIDE SEQUENCE [LARGE SCALE GENOMIC DNA]</scope>
    <source>
        <strain evidence="1">AR-01</strain>
    </source>
</reference>
<dbReference type="PANTHER" id="PTHR36607:SF23">
    <property type="entry name" value="AMINOTRANSFERASE-LIKE PLANT MOBILE DOMAIN-CONTAINING PROTEIN"/>
    <property type="match status" value="1"/>
</dbReference>
<comment type="caution">
    <text evidence="1">The sequence shown here is derived from an EMBL/GenBank/DDBJ whole genome shotgun (WGS) entry which is preliminary data.</text>
</comment>
<evidence type="ECO:0000313" key="2">
    <source>
        <dbReference type="Proteomes" id="UP000823775"/>
    </source>
</evidence>
<protein>
    <submittedName>
        <fullName evidence="1">Uncharacterized protein</fullName>
    </submittedName>
</protein>
<keyword evidence="2" id="KW-1185">Reference proteome</keyword>
<dbReference type="PANTHER" id="PTHR36607">
    <property type="entry name" value="1,2-DIHYDROXY-3-KETO-5-METHYLTHIOPENTENE DIOXYGENASE 4"/>
    <property type="match status" value="1"/>
</dbReference>
<organism evidence="1 2">
    <name type="scientific">Datura stramonium</name>
    <name type="common">Jimsonweed</name>
    <name type="synonym">Common thornapple</name>
    <dbReference type="NCBI Taxonomy" id="4076"/>
    <lineage>
        <taxon>Eukaryota</taxon>
        <taxon>Viridiplantae</taxon>
        <taxon>Streptophyta</taxon>
        <taxon>Embryophyta</taxon>
        <taxon>Tracheophyta</taxon>
        <taxon>Spermatophyta</taxon>
        <taxon>Magnoliopsida</taxon>
        <taxon>eudicotyledons</taxon>
        <taxon>Gunneridae</taxon>
        <taxon>Pentapetalae</taxon>
        <taxon>asterids</taxon>
        <taxon>lamiids</taxon>
        <taxon>Solanales</taxon>
        <taxon>Solanaceae</taxon>
        <taxon>Solanoideae</taxon>
        <taxon>Datureae</taxon>
        <taxon>Datura</taxon>
    </lineage>
</organism>
<name>A0ABS8UV03_DATST</name>